<feature type="transmembrane region" description="Helical" evidence="1">
    <location>
        <begin position="360"/>
        <end position="383"/>
    </location>
</feature>
<gene>
    <name evidence="2" type="ORF">SAMN04487772_1483</name>
</gene>
<proteinExistence type="predicted"/>
<protein>
    <recommendedName>
        <fullName evidence="4">Major Facilitator Superfamily protein</fullName>
    </recommendedName>
</protein>
<dbReference type="SUPFAM" id="SSF103473">
    <property type="entry name" value="MFS general substrate transporter"/>
    <property type="match status" value="1"/>
</dbReference>
<keyword evidence="1" id="KW-0812">Transmembrane</keyword>
<keyword evidence="1" id="KW-1133">Transmembrane helix</keyword>
<feature type="transmembrane region" description="Helical" evidence="1">
    <location>
        <begin position="395"/>
        <end position="414"/>
    </location>
</feature>
<dbReference type="Proteomes" id="UP000199800">
    <property type="component" value="Unassembled WGS sequence"/>
</dbReference>
<keyword evidence="1" id="KW-0472">Membrane</keyword>
<evidence type="ECO:0000313" key="3">
    <source>
        <dbReference type="Proteomes" id="UP000199800"/>
    </source>
</evidence>
<feature type="transmembrane region" description="Helical" evidence="1">
    <location>
        <begin position="99"/>
        <end position="120"/>
    </location>
</feature>
<evidence type="ECO:0000256" key="1">
    <source>
        <dbReference type="SAM" id="Phobius"/>
    </source>
</evidence>
<dbReference type="CDD" id="cd06174">
    <property type="entry name" value="MFS"/>
    <property type="match status" value="1"/>
</dbReference>
<evidence type="ECO:0000313" key="2">
    <source>
        <dbReference type="EMBL" id="SET66000.1"/>
    </source>
</evidence>
<dbReference type="InterPro" id="IPR053160">
    <property type="entry name" value="MFS_DHA3_Transporter"/>
</dbReference>
<dbReference type="Gene3D" id="1.20.1250.20">
    <property type="entry name" value="MFS general substrate transporter like domains"/>
    <property type="match status" value="1"/>
</dbReference>
<keyword evidence="3" id="KW-1185">Reference proteome</keyword>
<reference evidence="2 3" key="1">
    <citation type="submission" date="2016-10" db="EMBL/GenBank/DDBJ databases">
        <authorList>
            <person name="de Groot N.N."/>
        </authorList>
    </citation>
    <scope>NUCLEOTIDE SEQUENCE [LARGE SCALE GENOMIC DNA]</scope>
    <source>
        <strain evidence="2 3">DSM 1801</strain>
    </source>
</reference>
<dbReference type="OrthoDB" id="9816124at2"/>
<feature type="transmembrane region" description="Helical" evidence="1">
    <location>
        <begin position="302"/>
        <end position="321"/>
    </location>
</feature>
<sequence>MRWSEKITYLQSGYNGTRMLIGAINSLFLLSQGVNLGSIALFEMIQTITVLCMEVPTGVIADVISRKLSVQLSCILLVIYYPLMYFGAPNMCLLVISQVIYALALCLMSGSFEGWQTAIIKREHPGKEDMLNYYGHLKYEVNSFITMFSGTAGAVIVYLNSGSYFILYIMCAVIMFLLFFAFSKVPCYKNNNEKASSKEDETMEGAFAIYLKELKEGTKCCFANIHGRCYFVALSLLSCTYQVVFFYWQPYFTLLAKKNTGVSWFINSKELLVGVVFFVYCFSRFFMNRIVRKRMIEKKNPFIIAVWSLLIACLSMIGFSCINNVNIALHIVLFAVIQGTVTIAESIFQSQFIKKSEEKCISSTLSILSSSTSILSIGVLLFITKNIMNSNMNFFFLGTVPLYILLIAVALIWNKMYFVQKEEKIND</sequence>
<dbReference type="STRING" id="29364.SAMN04487772_1483"/>
<name>A0A1I0G5X5_9FIRM</name>
<organism evidence="2 3">
    <name type="scientific">[Clostridium] polysaccharolyticum</name>
    <dbReference type="NCBI Taxonomy" id="29364"/>
    <lineage>
        <taxon>Bacteria</taxon>
        <taxon>Bacillati</taxon>
        <taxon>Bacillota</taxon>
        <taxon>Clostridia</taxon>
        <taxon>Lachnospirales</taxon>
        <taxon>Lachnospiraceae</taxon>
    </lineage>
</organism>
<dbReference type="AlphaFoldDB" id="A0A1I0G5X5"/>
<dbReference type="PANTHER" id="PTHR23530">
    <property type="entry name" value="TRANSPORT PROTEIN-RELATED"/>
    <property type="match status" value="1"/>
</dbReference>
<evidence type="ECO:0008006" key="4">
    <source>
        <dbReference type="Google" id="ProtNLM"/>
    </source>
</evidence>
<dbReference type="InterPro" id="IPR036259">
    <property type="entry name" value="MFS_trans_sf"/>
</dbReference>
<feature type="transmembrane region" description="Helical" evidence="1">
    <location>
        <begin position="229"/>
        <end position="249"/>
    </location>
</feature>
<feature type="transmembrane region" description="Helical" evidence="1">
    <location>
        <begin position="68"/>
        <end position="87"/>
    </location>
</feature>
<dbReference type="EMBL" id="FOHN01000048">
    <property type="protein sequence ID" value="SET66000.1"/>
    <property type="molecule type" value="Genomic_DNA"/>
</dbReference>
<feature type="transmembrane region" description="Helical" evidence="1">
    <location>
        <begin position="141"/>
        <end position="159"/>
    </location>
</feature>
<dbReference type="PANTHER" id="PTHR23530:SF1">
    <property type="entry name" value="PERMEASE, MAJOR FACILITATOR SUPERFAMILY-RELATED"/>
    <property type="match status" value="1"/>
</dbReference>
<feature type="transmembrane region" description="Helical" evidence="1">
    <location>
        <begin position="261"/>
        <end position="282"/>
    </location>
</feature>
<dbReference type="RefSeq" id="WP_092479248.1">
    <property type="nucleotide sequence ID" value="NZ_FOHN01000048.1"/>
</dbReference>
<feature type="transmembrane region" description="Helical" evidence="1">
    <location>
        <begin position="327"/>
        <end position="348"/>
    </location>
</feature>
<feature type="transmembrane region" description="Helical" evidence="1">
    <location>
        <begin position="165"/>
        <end position="182"/>
    </location>
</feature>
<accession>A0A1I0G5X5</accession>